<sequence>MRLSILTLLLVINFNGVYSQNINGSVLDEIKLQAKETHSDAVIIIKDGKIVYEDYFEKKEKPIYIASAGKSLVSLAIGKLMDHKLIDSLDQPVYSFFPEWKQGKKQQVTIRMLLNHTSGLQNYPNASIELEPAPTYKVKNVVKLALAAELSSVPGKKFDYNNKAVALLGGIVEKTSGKRFDYFFIDEFYKAMNIANYGWVQDESGNPTAHGAFVIKPSDFIKFGELILNKGMYNNKRLISESWIEESFKQGQEFDPRFGLLWWRYLKNNTEDVEVYYADGYRGNYLVIIPNKGIVAVRCADHENFNYPADFFTDFVKLITKL</sequence>
<dbReference type="InterPro" id="IPR001466">
    <property type="entry name" value="Beta-lactam-related"/>
</dbReference>
<dbReference type="Gene3D" id="3.40.710.10">
    <property type="entry name" value="DD-peptidase/beta-lactamase superfamily"/>
    <property type="match status" value="1"/>
</dbReference>
<dbReference type="AlphaFoldDB" id="A0A285MRX3"/>
<evidence type="ECO:0000313" key="2">
    <source>
        <dbReference type="EMBL" id="SNY99934.1"/>
    </source>
</evidence>
<gene>
    <name evidence="2" type="ORF">SAMN06265377_1749</name>
</gene>
<dbReference type="Proteomes" id="UP000219048">
    <property type="component" value="Unassembled WGS sequence"/>
</dbReference>
<dbReference type="SUPFAM" id="SSF56601">
    <property type="entry name" value="beta-lactamase/transpeptidase-like"/>
    <property type="match status" value="1"/>
</dbReference>
<protein>
    <submittedName>
        <fullName evidence="2">CubicO group peptidase, beta-lactamase class C family</fullName>
    </submittedName>
</protein>
<dbReference type="Pfam" id="PF00144">
    <property type="entry name" value="Beta-lactamase"/>
    <property type="match status" value="1"/>
</dbReference>
<dbReference type="InterPro" id="IPR050789">
    <property type="entry name" value="Diverse_Enzym_Activities"/>
</dbReference>
<evidence type="ECO:0000313" key="3">
    <source>
        <dbReference type="Proteomes" id="UP000219048"/>
    </source>
</evidence>
<evidence type="ECO:0000259" key="1">
    <source>
        <dbReference type="Pfam" id="PF00144"/>
    </source>
</evidence>
<dbReference type="PANTHER" id="PTHR43283:SF7">
    <property type="entry name" value="BETA-LACTAMASE-RELATED DOMAIN-CONTAINING PROTEIN"/>
    <property type="match status" value="1"/>
</dbReference>
<dbReference type="PANTHER" id="PTHR43283">
    <property type="entry name" value="BETA-LACTAMASE-RELATED"/>
    <property type="match status" value="1"/>
</dbReference>
<dbReference type="OrthoDB" id="9793489at2"/>
<name>A0A285MRX3_9FLAO</name>
<keyword evidence="3" id="KW-1185">Reference proteome</keyword>
<dbReference type="InterPro" id="IPR012338">
    <property type="entry name" value="Beta-lactam/transpept-like"/>
</dbReference>
<reference evidence="3" key="1">
    <citation type="submission" date="2017-09" db="EMBL/GenBank/DDBJ databases">
        <authorList>
            <person name="Varghese N."/>
            <person name="Submissions S."/>
        </authorList>
    </citation>
    <scope>NUCLEOTIDE SEQUENCE [LARGE SCALE GENOMIC DNA]</scope>
    <source>
        <strain evidence="3">DSM 25885</strain>
    </source>
</reference>
<proteinExistence type="predicted"/>
<accession>A0A285MRX3</accession>
<feature type="domain" description="Beta-lactamase-related" evidence="1">
    <location>
        <begin position="36"/>
        <end position="298"/>
    </location>
</feature>
<dbReference type="EMBL" id="OBEH01000002">
    <property type="protein sequence ID" value="SNY99934.1"/>
    <property type="molecule type" value="Genomic_DNA"/>
</dbReference>
<organism evidence="2 3">
    <name type="scientific">Flagellimonas pacifica</name>
    <dbReference type="NCBI Taxonomy" id="1247520"/>
    <lineage>
        <taxon>Bacteria</taxon>
        <taxon>Pseudomonadati</taxon>
        <taxon>Bacteroidota</taxon>
        <taxon>Flavobacteriia</taxon>
        <taxon>Flavobacteriales</taxon>
        <taxon>Flavobacteriaceae</taxon>
        <taxon>Flagellimonas</taxon>
    </lineage>
</organism>
<dbReference type="RefSeq" id="WP_097045388.1">
    <property type="nucleotide sequence ID" value="NZ_OBEH01000002.1"/>
</dbReference>